<dbReference type="HOGENOM" id="CLU_930180_0_0_0"/>
<dbReference type="AlphaFoldDB" id="D2R1G0"/>
<organism evidence="2 3">
    <name type="scientific">Pirellula staleyi (strain ATCC 27377 / DSM 6068 / ICPB 4128)</name>
    <name type="common">Pirella staleyi</name>
    <dbReference type="NCBI Taxonomy" id="530564"/>
    <lineage>
        <taxon>Bacteria</taxon>
        <taxon>Pseudomonadati</taxon>
        <taxon>Planctomycetota</taxon>
        <taxon>Planctomycetia</taxon>
        <taxon>Pirellulales</taxon>
        <taxon>Pirellulaceae</taxon>
        <taxon>Pirellula</taxon>
    </lineage>
</organism>
<evidence type="ECO:0000256" key="1">
    <source>
        <dbReference type="SAM" id="MobiDB-lite"/>
    </source>
</evidence>
<dbReference type="EMBL" id="CP001848">
    <property type="protein sequence ID" value="ADB14945.1"/>
    <property type="molecule type" value="Genomic_DNA"/>
</dbReference>
<protein>
    <submittedName>
        <fullName evidence="2">Uncharacterized protein</fullName>
    </submittedName>
</protein>
<reference evidence="2 3" key="1">
    <citation type="journal article" date="2009" name="Stand. Genomic Sci.">
        <title>Complete genome sequence of Pirellula staleyi type strain (ATCC 27377).</title>
        <authorList>
            <person name="Clum A."/>
            <person name="Tindall B.J."/>
            <person name="Sikorski J."/>
            <person name="Ivanova N."/>
            <person name="Mavrommatis K."/>
            <person name="Lucas S."/>
            <person name="Glavina del Rio T."/>
            <person name="Nolan M."/>
            <person name="Chen F."/>
            <person name="Tice H."/>
            <person name="Pitluck S."/>
            <person name="Cheng J.F."/>
            <person name="Chertkov O."/>
            <person name="Brettin T."/>
            <person name="Han C."/>
            <person name="Detter J.C."/>
            <person name="Kuske C."/>
            <person name="Bruce D."/>
            <person name="Goodwin L."/>
            <person name="Ovchinikova G."/>
            <person name="Pati A."/>
            <person name="Mikhailova N."/>
            <person name="Chen A."/>
            <person name="Palaniappan K."/>
            <person name="Land M."/>
            <person name="Hauser L."/>
            <person name="Chang Y.J."/>
            <person name="Jeffries C.D."/>
            <person name="Chain P."/>
            <person name="Rohde M."/>
            <person name="Goker M."/>
            <person name="Bristow J."/>
            <person name="Eisen J.A."/>
            <person name="Markowitz V."/>
            <person name="Hugenholtz P."/>
            <person name="Kyrpides N.C."/>
            <person name="Klenk H.P."/>
            <person name="Lapidus A."/>
        </authorList>
    </citation>
    <scope>NUCLEOTIDE SEQUENCE [LARGE SCALE GENOMIC DNA]</scope>
    <source>
        <strain evidence="3">ATCC 27377 / DSM 6068 / ICPB 4128</strain>
    </source>
</reference>
<keyword evidence="3" id="KW-1185">Reference proteome</keyword>
<accession>D2R1G0</accession>
<evidence type="ECO:0000313" key="2">
    <source>
        <dbReference type="EMBL" id="ADB14945.1"/>
    </source>
</evidence>
<dbReference type="eggNOG" id="ENOG503208J">
    <property type="taxonomic scope" value="Bacteria"/>
</dbReference>
<proteinExistence type="predicted"/>
<feature type="region of interest" description="Disordered" evidence="1">
    <location>
        <begin position="1"/>
        <end position="27"/>
    </location>
</feature>
<gene>
    <name evidence="2" type="ordered locus">Psta_0249</name>
</gene>
<evidence type="ECO:0000313" key="3">
    <source>
        <dbReference type="Proteomes" id="UP000001887"/>
    </source>
</evidence>
<dbReference type="KEGG" id="psl:Psta_0249"/>
<sequence precursor="true">MAENNSLLPDSTDRSREPSRSMSLDRRTFVSSSVVALATAMSRTLWASPEPQADSSRQSREDALAVLPLSKLNAATQRKIVDVVDHPSVYRRMPAKQIDCDPDLYLFLIRHPEVVVNIWKIMGVSNMRAERVAPFQWKGDDGAGTLCDVELCYGTQDMHLIYSEGFYEGPLFRKKMNAKCVLLLQSEYERGTDAKTYIGNRLDVFLLIENAGVDLIAKTLQPLVGSVADANFQETTKFLSKLSQTAERNGPGMQKLAERLEDVKPEVQAEFARVSAAVHARAASREGGVAQAQSQQRTR</sequence>
<feature type="compositionally biased region" description="Basic and acidic residues" evidence="1">
    <location>
        <begin position="11"/>
        <end position="27"/>
    </location>
</feature>
<name>D2R1G0_PIRSD</name>
<dbReference type="Proteomes" id="UP000001887">
    <property type="component" value="Chromosome"/>
</dbReference>